<dbReference type="OrthoDB" id="2051973at2"/>
<name>A0A2S6HPJ6_9FIRM</name>
<dbReference type="EMBL" id="PTJA01000010">
    <property type="protein sequence ID" value="PPK79449.1"/>
    <property type="molecule type" value="Genomic_DNA"/>
</dbReference>
<organism evidence="1 2">
    <name type="scientific">Lacrimispora xylanisolvens</name>
    <dbReference type="NCBI Taxonomy" id="384636"/>
    <lineage>
        <taxon>Bacteria</taxon>
        <taxon>Bacillati</taxon>
        <taxon>Bacillota</taxon>
        <taxon>Clostridia</taxon>
        <taxon>Lachnospirales</taxon>
        <taxon>Lachnospiraceae</taxon>
        <taxon>Lacrimispora</taxon>
    </lineage>
</organism>
<gene>
    <name evidence="1" type="ORF">BXY41_110175</name>
</gene>
<reference evidence="1 2" key="1">
    <citation type="submission" date="2018-02" db="EMBL/GenBank/DDBJ databases">
        <title>Genomic Encyclopedia of Archaeal and Bacterial Type Strains, Phase II (KMG-II): from individual species to whole genera.</title>
        <authorList>
            <person name="Goeker M."/>
        </authorList>
    </citation>
    <scope>NUCLEOTIDE SEQUENCE [LARGE SCALE GENOMIC DNA]</scope>
    <source>
        <strain evidence="1 2">DSM 3808</strain>
    </source>
</reference>
<sequence length="97" mass="11109">MLCPGGFTPYRDVDCRDLAIFYEATRDLRGTTYKPYLVATQEARGVNFRFICNSTIMTRPPQNAITMVCIFKPFCKEHDKARAVVTSICKMGCYNCY</sequence>
<accession>A0A2S6HPJ6</accession>
<evidence type="ECO:0000313" key="1">
    <source>
        <dbReference type="EMBL" id="PPK79449.1"/>
    </source>
</evidence>
<dbReference type="AlphaFoldDB" id="A0A2S6HPJ6"/>
<proteinExistence type="predicted"/>
<keyword evidence="2" id="KW-1185">Reference proteome</keyword>
<protein>
    <submittedName>
        <fullName evidence="1">Uncharacterized protein</fullName>
    </submittedName>
</protein>
<comment type="caution">
    <text evidence="1">The sequence shown here is derived from an EMBL/GenBank/DDBJ whole genome shotgun (WGS) entry which is preliminary data.</text>
</comment>
<evidence type="ECO:0000313" key="2">
    <source>
        <dbReference type="Proteomes" id="UP000237749"/>
    </source>
</evidence>
<dbReference type="Proteomes" id="UP000237749">
    <property type="component" value="Unassembled WGS sequence"/>
</dbReference>
<dbReference type="RefSeq" id="WP_104438311.1">
    <property type="nucleotide sequence ID" value="NZ_PTJA01000010.1"/>
</dbReference>